<dbReference type="InterPro" id="IPR016024">
    <property type="entry name" value="ARM-type_fold"/>
</dbReference>
<dbReference type="SUPFAM" id="SSF48371">
    <property type="entry name" value="ARM repeat"/>
    <property type="match status" value="1"/>
</dbReference>
<dbReference type="Pfam" id="PF05536">
    <property type="entry name" value="Neurochondrin"/>
    <property type="match status" value="1"/>
</dbReference>
<evidence type="ECO:0000313" key="1">
    <source>
        <dbReference type="EMBL" id="OBZ91049.1"/>
    </source>
</evidence>
<dbReference type="PANTHER" id="PTHR13109">
    <property type="entry name" value="NEUROCHONDRIN"/>
    <property type="match status" value="1"/>
</dbReference>
<dbReference type="AlphaFoldDB" id="A0A1C7NQ61"/>
<evidence type="ECO:0000313" key="2">
    <source>
        <dbReference type="Proteomes" id="UP000093000"/>
    </source>
</evidence>
<dbReference type="InterPro" id="IPR008709">
    <property type="entry name" value="Neurochondrin"/>
</dbReference>
<dbReference type="PANTHER" id="PTHR13109:SF7">
    <property type="entry name" value="NEUROCHONDRIN"/>
    <property type="match status" value="1"/>
</dbReference>
<organism evidence="1 2">
    <name type="scientific">Choanephora cucurbitarum</name>
    <dbReference type="NCBI Taxonomy" id="101091"/>
    <lineage>
        <taxon>Eukaryota</taxon>
        <taxon>Fungi</taxon>
        <taxon>Fungi incertae sedis</taxon>
        <taxon>Mucoromycota</taxon>
        <taxon>Mucoromycotina</taxon>
        <taxon>Mucoromycetes</taxon>
        <taxon>Mucorales</taxon>
        <taxon>Mucorineae</taxon>
        <taxon>Choanephoraceae</taxon>
        <taxon>Choanephoroideae</taxon>
        <taxon>Choanephora</taxon>
    </lineage>
</organism>
<dbReference type="InterPro" id="IPR011989">
    <property type="entry name" value="ARM-like"/>
</dbReference>
<dbReference type="STRING" id="101091.A0A1C7NQ61"/>
<reference evidence="1 2" key="1">
    <citation type="submission" date="2016-03" db="EMBL/GenBank/DDBJ databases">
        <title>Choanephora cucurbitarum.</title>
        <authorList>
            <person name="Min B."/>
            <person name="Park H."/>
            <person name="Park J.-H."/>
            <person name="Shin H.-D."/>
            <person name="Choi I.-G."/>
        </authorList>
    </citation>
    <scope>NUCLEOTIDE SEQUENCE [LARGE SCALE GENOMIC DNA]</scope>
    <source>
        <strain evidence="1 2">KUS-F28377</strain>
    </source>
</reference>
<name>A0A1C7NQ61_9FUNG</name>
<comment type="caution">
    <text evidence="1">The sequence shown here is derived from an EMBL/GenBank/DDBJ whole genome shotgun (WGS) entry which is preliminary data.</text>
</comment>
<keyword evidence="2" id="KW-1185">Reference proteome</keyword>
<dbReference type="EMBL" id="LUGH01000024">
    <property type="protein sequence ID" value="OBZ91049.1"/>
    <property type="molecule type" value="Genomic_DNA"/>
</dbReference>
<protein>
    <submittedName>
        <fullName evidence="1">Neurochondrin</fullName>
    </submittedName>
</protein>
<dbReference type="Gene3D" id="1.25.10.10">
    <property type="entry name" value="Leucine-rich Repeat Variant"/>
    <property type="match status" value="1"/>
</dbReference>
<proteinExistence type="predicted"/>
<sequence length="298" mass="33764">MELCNSIVQFLTHEFKLTMNITSNARDRSAEIDRCLSMIVPSASDESKFVGMLILPKLLDQNKPEDIERVFKGMNFKFIERLLRNNQTMDAQVPDPVLKEIAVNILSCFAHYETLASEPAMADRIPALSRLLVPNQSLTREILMILLHVAVKKEGLVRMLDPDVLKNVSEVLFQTDQSEERTACTELMVSVYQRACGLVSQEKIPSLASALKYSFSTLLSILSNALDQDQKLLKFEALHILSHVLPAASLEMMQQVKKEQSEQKIEGWLDHLLNGIRQLLTSKLRNVIIQSEKQQQTS</sequence>
<accession>A0A1C7NQ61</accession>
<gene>
    <name evidence="1" type="primary">Ncdn</name>
    <name evidence="1" type="ORF">A0J61_00918</name>
</gene>
<dbReference type="InParanoid" id="A0A1C7NQ61"/>
<dbReference type="Proteomes" id="UP000093000">
    <property type="component" value="Unassembled WGS sequence"/>
</dbReference>
<dbReference type="OrthoDB" id="8962942at2759"/>